<sequence length="875" mass="101962">MKFDTTKVEPANKHKKLKKKSRATFQFQIPKKKNQASKQVLQQELSQDELKDIGKRKKMLRKMTEIHPIRGWGSEPTENFIRYTRGYFEVVKMRGHNLFGMKEEQFFKIMESYAALSSLYEPPFKLISIHSPVDTSMQQGYFRRTFQRASENFQKDILQTKYEELASIAKYRQMEDYFIFIFGYDEKTLRENLEDFYKCAGVLQLEKLNREEKVQLLFRMNNPTKKLAPAPIKNLEITDKRVLDSGIDPELLYRIQPLGNSKFTETAMRTDQCWQACLHAFKLQPEPDYLWMSPLTKIKDKILMVDVATQSDDSLRQDIQKTLVHLKGTYQKTNDDTEKEMIQEEYTRLISLSKDIRKKREIMKYVSIRLYLYADTQKELEKRVKETQKKLEKEEFGFACFTLEQEYEWQSLFLDYFSQTMLPNRRSGLDIATNEFGASYPANQVYLSDARGQYIGVSNTGGHIFLDVWEYLMDQNRTFYNILITGLMGNGKTTLMKKIMDDNIGRGYLVRGFDKSGEFTRLIRKRKGEIIRLDGQDGRINILEVIALAVNDETLEVSEQSSFMMHLSKLGTWYSILKPSAPIEELDMFDSIIIELYRKAGLSDKDGHVTKITGLPSERYPILSDVISVIDDRYKNSKYEQERNHLYNIQSTLTTLLQKTNTLFDGPTTIPDISDQQVLFFNIDGLSNFEQRFVNAQLFNAFNLFSATLFNNGRREHRRYQRGEISFEEIRRGMFFMAESHNLINQNNPRMVSFFNTYAREARKRYAGLCLDTQSVRSLVSTTKDSTSTNDDEAKDIYDFMNYRFFFQPGDGESENLSEENGGVLTAEQATRLNKFIPGQALLRIGKSDAYELFVYASEEELDLYDGGGRKGGDI</sequence>
<feature type="compositionally biased region" description="Basic residues" evidence="1">
    <location>
        <begin position="13"/>
        <end position="22"/>
    </location>
</feature>
<dbReference type="Gene3D" id="1.10.8.730">
    <property type="match status" value="1"/>
</dbReference>
<dbReference type="InterPro" id="IPR027417">
    <property type="entry name" value="P-loop_NTPase"/>
</dbReference>
<dbReference type="PANTHER" id="PTHR30121:SF6">
    <property type="entry name" value="SLR6007 PROTEIN"/>
    <property type="match status" value="1"/>
</dbReference>
<proteinExistence type="predicted"/>
<dbReference type="Gene3D" id="3.40.50.300">
    <property type="entry name" value="P-loop containing nucleotide triphosphate hydrolases"/>
    <property type="match status" value="1"/>
</dbReference>
<evidence type="ECO:0000256" key="1">
    <source>
        <dbReference type="SAM" id="MobiDB-lite"/>
    </source>
</evidence>
<organism evidence="2 3">
    <name type="scientific">Enterococcus gallinarum</name>
    <dbReference type="NCBI Taxonomy" id="1353"/>
    <lineage>
        <taxon>Bacteria</taxon>
        <taxon>Bacillati</taxon>
        <taxon>Bacillota</taxon>
        <taxon>Bacilli</taxon>
        <taxon>Lactobacillales</taxon>
        <taxon>Enterococcaceae</taxon>
        <taxon>Enterococcus</taxon>
    </lineage>
</organism>
<name>A0ABD4ZX97_ENTGA</name>
<dbReference type="SUPFAM" id="SSF52540">
    <property type="entry name" value="P-loop containing nucleoside triphosphate hydrolases"/>
    <property type="match status" value="1"/>
</dbReference>
<dbReference type="AlphaFoldDB" id="A0ABD4ZX97"/>
<dbReference type="Proteomes" id="UP001241571">
    <property type="component" value="Unassembled WGS sequence"/>
</dbReference>
<reference evidence="2 3" key="1">
    <citation type="submission" date="2023-06" db="EMBL/GenBank/DDBJ databases">
        <title>Acute promotion of culturable opportunistic pathogens and persistent increase of antibiotic resistance following antibiotic exposure in mouse gut microbiota.</title>
        <authorList>
            <person name="Li L."/>
            <person name="Wang B."/>
            <person name="Sun Y."/>
            <person name="Wang M."/>
            <person name="Xu H."/>
        </authorList>
    </citation>
    <scope>NUCLEOTIDE SEQUENCE [LARGE SCALE GENOMIC DNA]</scope>
    <source>
        <strain evidence="2 3">CRI2_2</strain>
    </source>
</reference>
<protein>
    <submittedName>
        <fullName evidence="2">Uncharacterized protein</fullName>
    </submittedName>
</protein>
<comment type="caution">
    <text evidence="2">The sequence shown here is derived from an EMBL/GenBank/DDBJ whole genome shotgun (WGS) entry which is preliminary data.</text>
</comment>
<feature type="compositionally biased region" description="Basic and acidic residues" evidence="1">
    <location>
        <begin position="1"/>
        <end position="12"/>
    </location>
</feature>
<dbReference type="RefSeq" id="WP_103301232.1">
    <property type="nucleotide sequence ID" value="NZ_CP078506.1"/>
</dbReference>
<dbReference type="EMBL" id="JASUBT010000017">
    <property type="protein sequence ID" value="MDL4937395.1"/>
    <property type="molecule type" value="Genomic_DNA"/>
</dbReference>
<gene>
    <name evidence="2" type="ORF">QRX88_16960</name>
</gene>
<evidence type="ECO:0000313" key="2">
    <source>
        <dbReference type="EMBL" id="MDL4937395.1"/>
    </source>
</evidence>
<feature type="region of interest" description="Disordered" evidence="1">
    <location>
        <begin position="1"/>
        <end position="38"/>
    </location>
</feature>
<evidence type="ECO:0000313" key="3">
    <source>
        <dbReference type="Proteomes" id="UP001241571"/>
    </source>
</evidence>
<accession>A0ABD4ZX97</accession>
<dbReference type="PANTHER" id="PTHR30121">
    <property type="entry name" value="UNCHARACTERIZED PROTEIN YJGR-RELATED"/>
    <property type="match status" value="1"/>
</dbReference>
<dbReference type="InterPro" id="IPR051162">
    <property type="entry name" value="T4SS_component"/>
</dbReference>